<feature type="non-terminal residue" evidence="2">
    <location>
        <position position="56"/>
    </location>
</feature>
<dbReference type="Proteomes" id="UP000030747">
    <property type="component" value="Unassembled WGS sequence"/>
</dbReference>
<evidence type="ECO:0000313" key="3">
    <source>
        <dbReference type="Proteomes" id="UP000030747"/>
    </source>
</evidence>
<reference evidence="2" key="2">
    <citation type="submission" date="2013-10" db="EMBL/GenBank/DDBJ databases">
        <authorList>
            <person name="Aslett M."/>
        </authorList>
    </citation>
    <scope>NUCLEOTIDE SEQUENCE [LARGE SCALE GENOMIC DNA]</scope>
    <source>
        <strain evidence="2">Houghton</strain>
    </source>
</reference>
<feature type="compositionally biased region" description="Low complexity" evidence="1">
    <location>
        <begin position="30"/>
        <end position="56"/>
    </location>
</feature>
<feature type="region of interest" description="Disordered" evidence="1">
    <location>
        <begin position="16"/>
        <end position="56"/>
    </location>
</feature>
<dbReference type="GeneID" id="25255703"/>
<reference evidence="2" key="1">
    <citation type="submission" date="2013-10" db="EMBL/GenBank/DDBJ databases">
        <title>Genomic analysis of the causative agents of coccidiosis in chickens.</title>
        <authorList>
            <person name="Reid A.J."/>
            <person name="Blake D."/>
            <person name="Billington K."/>
            <person name="Browne H."/>
            <person name="Dunn M."/>
            <person name="Hung S."/>
            <person name="Kawahara F."/>
            <person name="Miranda-Saavedra D."/>
            <person name="Mourier T."/>
            <person name="Nagra H."/>
            <person name="Otto T.D."/>
            <person name="Rawlings N."/>
            <person name="Sanchez A."/>
            <person name="Sanders M."/>
            <person name="Subramaniam C."/>
            <person name="Tay Y."/>
            <person name="Dear P."/>
            <person name="Doerig C."/>
            <person name="Gruber A."/>
            <person name="Parkinson J."/>
            <person name="Shirley M."/>
            <person name="Wan K.L."/>
            <person name="Berriman M."/>
            <person name="Tomley F."/>
            <person name="Pain A."/>
        </authorList>
    </citation>
    <scope>NUCLEOTIDE SEQUENCE [LARGE SCALE GENOMIC DNA]</scope>
    <source>
        <strain evidence="2">Houghton</strain>
    </source>
</reference>
<dbReference type="RefSeq" id="XP_013236030.1">
    <property type="nucleotide sequence ID" value="XM_013380576.1"/>
</dbReference>
<evidence type="ECO:0000256" key="1">
    <source>
        <dbReference type="SAM" id="MobiDB-lite"/>
    </source>
</evidence>
<dbReference type="AlphaFoldDB" id="U6L9N7"/>
<name>U6L9N7_EIMTE</name>
<keyword evidence="3" id="KW-1185">Reference proteome</keyword>
<protein>
    <submittedName>
        <fullName evidence="2">Uncharacterized protein</fullName>
    </submittedName>
</protein>
<dbReference type="EMBL" id="HG678144">
    <property type="protein sequence ID" value="CDJ45284.1"/>
    <property type="molecule type" value="Genomic_DNA"/>
</dbReference>
<gene>
    <name evidence="2" type="ORF">ETH_00033185</name>
</gene>
<proteinExistence type="predicted"/>
<feature type="non-terminal residue" evidence="2">
    <location>
        <position position="1"/>
    </location>
</feature>
<accession>U6L9N7</accession>
<sequence>GSSGTMSLLRGWRCGARGRSQPLGLTAQCSTASKQQSSWQKKQPSDSTRSSSSSSS</sequence>
<evidence type="ECO:0000313" key="2">
    <source>
        <dbReference type="EMBL" id="CDJ45284.1"/>
    </source>
</evidence>
<organism evidence="2 3">
    <name type="scientific">Eimeria tenella</name>
    <name type="common">Coccidian parasite</name>
    <dbReference type="NCBI Taxonomy" id="5802"/>
    <lineage>
        <taxon>Eukaryota</taxon>
        <taxon>Sar</taxon>
        <taxon>Alveolata</taxon>
        <taxon>Apicomplexa</taxon>
        <taxon>Conoidasida</taxon>
        <taxon>Coccidia</taxon>
        <taxon>Eucoccidiorida</taxon>
        <taxon>Eimeriorina</taxon>
        <taxon>Eimeriidae</taxon>
        <taxon>Eimeria</taxon>
    </lineage>
</organism>